<keyword evidence="3" id="KW-1185">Reference proteome</keyword>
<name>A0A6A6D8Y2_ZASCE</name>
<evidence type="ECO:0000313" key="3">
    <source>
        <dbReference type="Proteomes" id="UP000799537"/>
    </source>
</evidence>
<protein>
    <submittedName>
        <fullName evidence="2">Uncharacterized protein</fullName>
    </submittedName>
</protein>
<organism evidence="2 3">
    <name type="scientific">Zasmidium cellare ATCC 36951</name>
    <dbReference type="NCBI Taxonomy" id="1080233"/>
    <lineage>
        <taxon>Eukaryota</taxon>
        <taxon>Fungi</taxon>
        <taxon>Dikarya</taxon>
        <taxon>Ascomycota</taxon>
        <taxon>Pezizomycotina</taxon>
        <taxon>Dothideomycetes</taxon>
        <taxon>Dothideomycetidae</taxon>
        <taxon>Mycosphaerellales</taxon>
        <taxon>Mycosphaerellaceae</taxon>
        <taxon>Zasmidium</taxon>
    </lineage>
</organism>
<dbReference type="Proteomes" id="UP000799537">
    <property type="component" value="Unassembled WGS sequence"/>
</dbReference>
<dbReference type="EMBL" id="ML993579">
    <property type="protein sequence ID" value="KAF2174116.1"/>
    <property type="molecule type" value="Genomic_DNA"/>
</dbReference>
<feature type="compositionally biased region" description="Polar residues" evidence="1">
    <location>
        <begin position="46"/>
        <end position="55"/>
    </location>
</feature>
<dbReference type="GeneID" id="54556874"/>
<feature type="compositionally biased region" description="Basic and acidic residues" evidence="1">
    <location>
        <begin position="59"/>
        <end position="74"/>
    </location>
</feature>
<proteinExistence type="predicted"/>
<gene>
    <name evidence="2" type="ORF">M409DRAFT_16389</name>
</gene>
<evidence type="ECO:0000256" key="1">
    <source>
        <dbReference type="SAM" id="MobiDB-lite"/>
    </source>
</evidence>
<dbReference type="RefSeq" id="XP_033675005.1">
    <property type="nucleotide sequence ID" value="XM_033803602.1"/>
</dbReference>
<sequence>MDMDDMEIDPALAVAMGFSGFGTQPNAKKRKFNNNSTEGFVDPNIGKSQSATGANNVPVREKQSTKSVGEDSKAYESAGKASGVTGDGKPSLEALRHGVRNERGDVAYFLPSFVEDPWRGLEAK</sequence>
<dbReference type="AlphaFoldDB" id="A0A6A6D8Y2"/>
<dbReference type="OrthoDB" id="5419162at2759"/>
<reference evidence="2" key="1">
    <citation type="journal article" date="2020" name="Stud. Mycol.">
        <title>101 Dothideomycetes genomes: a test case for predicting lifestyles and emergence of pathogens.</title>
        <authorList>
            <person name="Haridas S."/>
            <person name="Albert R."/>
            <person name="Binder M."/>
            <person name="Bloem J."/>
            <person name="Labutti K."/>
            <person name="Salamov A."/>
            <person name="Andreopoulos B."/>
            <person name="Baker S."/>
            <person name="Barry K."/>
            <person name="Bills G."/>
            <person name="Bluhm B."/>
            <person name="Cannon C."/>
            <person name="Castanera R."/>
            <person name="Culley D."/>
            <person name="Daum C."/>
            <person name="Ezra D."/>
            <person name="Gonzalez J."/>
            <person name="Henrissat B."/>
            <person name="Kuo A."/>
            <person name="Liang C."/>
            <person name="Lipzen A."/>
            <person name="Lutzoni F."/>
            <person name="Magnuson J."/>
            <person name="Mondo S."/>
            <person name="Nolan M."/>
            <person name="Ohm R."/>
            <person name="Pangilinan J."/>
            <person name="Park H.-J."/>
            <person name="Ramirez L."/>
            <person name="Alfaro M."/>
            <person name="Sun H."/>
            <person name="Tritt A."/>
            <person name="Yoshinaga Y."/>
            <person name="Zwiers L.-H."/>
            <person name="Turgeon B."/>
            <person name="Goodwin S."/>
            <person name="Spatafora J."/>
            <person name="Crous P."/>
            <person name="Grigoriev I."/>
        </authorList>
    </citation>
    <scope>NUCLEOTIDE SEQUENCE</scope>
    <source>
        <strain evidence="2">ATCC 36951</strain>
    </source>
</reference>
<accession>A0A6A6D8Y2</accession>
<evidence type="ECO:0000313" key="2">
    <source>
        <dbReference type="EMBL" id="KAF2174116.1"/>
    </source>
</evidence>
<feature type="region of interest" description="Disordered" evidence="1">
    <location>
        <begin position="24"/>
        <end position="97"/>
    </location>
</feature>